<comment type="caution">
    <text evidence="2">The sequence shown here is derived from an EMBL/GenBank/DDBJ whole genome shotgun (WGS) entry which is preliminary data.</text>
</comment>
<gene>
    <name evidence="2" type="ORF">NMYAN_230026</name>
</gene>
<evidence type="ECO:0000313" key="3">
    <source>
        <dbReference type="Proteomes" id="UP000601736"/>
    </source>
</evidence>
<reference evidence="2" key="1">
    <citation type="submission" date="2021-02" db="EMBL/GenBank/DDBJ databases">
        <authorList>
            <person name="Han P."/>
        </authorList>
    </citation>
    <scope>NUCLEOTIDE SEQUENCE</scope>
    <source>
        <strain evidence="2">Nitrosomonas nitrosa 18-3D</strain>
    </source>
</reference>
<dbReference type="EMBL" id="CAJNAP010000016">
    <property type="protein sequence ID" value="CAE6506846.1"/>
    <property type="molecule type" value="Genomic_DNA"/>
</dbReference>
<name>A0A8H8Z112_9PROT</name>
<keyword evidence="1" id="KW-0472">Membrane</keyword>
<keyword evidence="1" id="KW-1133">Transmembrane helix</keyword>
<dbReference type="AlphaFoldDB" id="A0A8H8Z112"/>
<keyword evidence="1" id="KW-0812">Transmembrane</keyword>
<evidence type="ECO:0008006" key="4">
    <source>
        <dbReference type="Google" id="ProtNLM"/>
    </source>
</evidence>
<accession>A0A8H8Z112</accession>
<dbReference type="RefSeq" id="WP_204799883.1">
    <property type="nucleotide sequence ID" value="NZ_CAJNAP010000016.1"/>
</dbReference>
<feature type="transmembrane region" description="Helical" evidence="1">
    <location>
        <begin position="6"/>
        <end position="27"/>
    </location>
</feature>
<sequence>MDWMTFIVEMVKALAWPVAVALAVFYFKGEVAKLIPRLKKLKHKDTEFEFAERIEELAKDLAASGEKLQPPEPGENLSTDYNVLMRLSNISPRSAIMEAFRTVETAAARALSKAYPELKEKGAIPPIQLLKLLRGKVLDEHSYRQLNELRMLRNKAAHDEEFFLHGMPIEAYVDIALTMARLLDRYEP</sequence>
<evidence type="ECO:0000256" key="1">
    <source>
        <dbReference type="SAM" id="Phobius"/>
    </source>
</evidence>
<organism evidence="2 3">
    <name type="scientific">Nitrosomonas nitrosa</name>
    <dbReference type="NCBI Taxonomy" id="52442"/>
    <lineage>
        <taxon>Bacteria</taxon>
        <taxon>Pseudomonadati</taxon>
        <taxon>Pseudomonadota</taxon>
        <taxon>Betaproteobacteria</taxon>
        <taxon>Nitrosomonadales</taxon>
        <taxon>Nitrosomonadaceae</taxon>
        <taxon>Nitrosomonas</taxon>
    </lineage>
</organism>
<protein>
    <recommendedName>
        <fullName evidence="4">DUF4145 domain-containing protein</fullName>
    </recommendedName>
</protein>
<proteinExistence type="predicted"/>
<dbReference type="Proteomes" id="UP000601736">
    <property type="component" value="Unassembled WGS sequence"/>
</dbReference>
<evidence type="ECO:0000313" key="2">
    <source>
        <dbReference type="EMBL" id="CAE6506846.1"/>
    </source>
</evidence>